<sequence>MPNDNEFLSQEELDKLLKGIQNPTQRNEPREDELDEILDIIGEIANITMGSGATTLSTLLRRKIDIEYPETSIVKFKNIKTNFKGEHVVITVEYTKGLYGMNTLVLPSNLTNIIANLMLGKDPYETTGEIDEISLSAVSEAMNQMMGTASTSLSDFLKTTIEISPPITELLDFSDPTVEFPPIETDKEAYVISVKFKVKISGIAETVFWQFIPLKFANTIKEKLEEAYGMSKVDTKKKPEKKVERTPSANLFKHEKDINSNVIKEGGVKVRPVEFGEFEKKEDSISEQIDFSKLELLMDVPLEIKVELGSVRMTLREILDLHEGSLIQLNKLAGEPLDIYANDRLIARGEVVVIDENFGIRVTEIVSLRERIKTLK</sequence>
<dbReference type="SUPFAM" id="SSF101801">
    <property type="entry name" value="Surface presentation of antigens (SPOA)"/>
    <property type="match status" value="1"/>
</dbReference>
<keyword evidence="6" id="KW-0472">Membrane</keyword>
<comment type="subcellular location">
    <subcellularLocation>
        <location evidence="1">Cell membrane</location>
        <topology evidence="1">Peripheral membrane protein</topology>
        <orientation evidence="1">Cytoplasmic side</orientation>
    </subcellularLocation>
</comment>
<evidence type="ECO:0000313" key="9">
    <source>
        <dbReference type="EMBL" id="CEP77440.1"/>
    </source>
</evidence>
<feature type="domain" description="CheC-like protein" evidence="8">
    <location>
        <begin position="133"/>
        <end position="168"/>
    </location>
</feature>
<keyword evidence="3" id="KW-1003">Cell membrane</keyword>
<dbReference type="NCBIfam" id="TIGR02480">
    <property type="entry name" value="fliN"/>
    <property type="match status" value="1"/>
</dbReference>
<evidence type="ECO:0000256" key="2">
    <source>
        <dbReference type="ARBA" id="ARBA00009226"/>
    </source>
</evidence>
<accession>A0A0C7NZK3</accession>
<dbReference type="GO" id="GO:0005886">
    <property type="term" value="C:plasma membrane"/>
    <property type="evidence" value="ECO:0007669"/>
    <property type="project" value="UniProtKB-SubCell"/>
</dbReference>
<dbReference type="EMBL" id="LN824141">
    <property type="protein sequence ID" value="CEP77440.1"/>
    <property type="molecule type" value="Genomic_DNA"/>
</dbReference>
<evidence type="ECO:0000259" key="7">
    <source>
        <dbReference type="Pfam" id="PF01052"/>
    </source>
</evidence>
<dbReference type="GO" id="GO:0071973">
    <property type="term" value="P:bacterial-type flagellum-dependent cell motility"/>
    <property type="evidence" value="ECO:0007669"/>
    <property type="project" value="InterPro"/>
</dbReference>
<dbReference type="Pfam" id="PF04509">
    <property type="entry name" value="CheC"/>
    <property type="match status" value="2"/>
</dbReference>
<dbReference type="GO" id="GO:0003774">
    <property type="term" value="F:cytoskeletal motor activity"/>
    <property type="evidence" value="ECO:0007669"/>
    <property type="project" value="InterPro"/>
</dbReference>
<gene>
    <name evidence="9" type="ORF">DTL3_0106</name>
</gene>
<dbReference type="PANTHER" id="PTHR43484:SF1">
    <property type="entry name" value="FLAGELLAR MOTOR SWITCH PROTEIN FLIN"/>
    <property type="match status" value="1"/>
</dbReference>
<dbReference type="AlphaFoldDB" id="A0A0C7NZK3"/>
<evidence type="ECO:0000259" key="8">
    <source>
        <dbReference type="Pfam" id="PF04509"/>
    </source>
</evidence>
<comment type="similarity">
    <text evidence="2">Belongs to the FliN/MopA/SpaO family.</text>
</comment>
<protein>
    <submittedName>
        <fullName evidence="9">Flagellar motor switch protein</fullName>
    </submittedName>
</protein>
<dbReference type="SUPFAM" id="SSF103039">
    <property type="entry name" value="CheC-like"/>
    <property type="match status" value="1"/>
</dbReference>
<evidence type="ECO:0000256" key="3">
    <source>
        <dbReference type="ARBA" id="ARBA00022475"/>
    </source>
</evidence>
<keyword evidence="4" id="KW-0145">Chemotaxis</keyword>
<name>A0A0C7NZK3_DEFTU</name>
<dbReference type="InterPro" id="IPR036429">
    <property type="entry name" value="SpoA-like_sf"/>
</dbReference>
<dbReference type="Gene3D" id="2.30.330.10">
    <property type="entry name" value="SpoA-like"/>
    <property type="match status" value="1"/>
</dbReference>
<feature type="domain" description="CheC-like protein" evidence="8">
    <location>
        <begin position="37"/>
        <end position="72"/>
    </location>
</feature>
<evidence type="ECO:0000256" key="5">
    <source>
        <dbReference type="ARBA" id="ARBA00022779"/>
    </source>
</evidence>
<dbReference type="InterPro" id="IPR001172">
    <property type="entry name" value="FliN_T3SS_HrcQb"/>
</dbReference>
<dbReference type="InterPro" id="IPR007597">
    <property type="entry name" value="CheC"/>
</dbReference>
<dbReference type="STRING" id="1006576.DTL3_0106"/>
<dbReference type="InterPro" id="IPR028976">
    <property type="entry name" value="CheC-like_sf"/>
</dbReference>
<evidence type="ECO:0000256" key="6">
    <source>
        <dbReference type="ARBA" id="ARBA00023136"/>
    </source>
</evidence>
<dbReference type="InterPro" id="IPR051469">
    <property type="entry name" value="FliN/MopA/SpaO"/>
</dbReference>
<dbReference type="GO" id="GO:0009425">
    <property type="term" value="C:bacterial-type flagellum basal body"/>
    <property type="evidence" value="ECO:0007669"/>
    <property type="project" value="InterPro"/>
</dbReference>
<evidence type="ECO:0000256" key="1">
    <source>
        <dbReference type="ARBA" id="ARBA00004413"/>
    </source>
</evidence>
<keyword evidence="10" id="KW-1185">Reference proteome</keyword>
<dbReference type="NCBIfam" id="NF005995">
    <property type="entry name" value="PRK08119.1"/>
    <property type="match status" value="1"/>
</dbReference>
<dbReference type="InterPro" id="IPR012826">
    <property type="entry name" value="FliN"/>
</dbReference>
<organism evidence="9 10">
    <name type="scientific">Defluviitoga tunisiensis</name>
    <dbReference type="NCBI Taxonomy" id="1006576"/>
    <lineage>
        <taxon>Bacteria</taxon>
        <taxon>Thermotogati</taxon>
        <taxon>Thermotogota</taxon>
        <taxon>Thermotogae</taxon>
        <taxon>Petrotogales</taxon>
        <taxon>Petrotogaceae</taxon>
        <taxon>Defluviitoga</taxon>
    </lineage>
</organism>
<dbReference type="PATRIC" id="fig|1006576.9.peg.104"/>
<dbReference type="Pfam" id="PF01052">
    <property type="entry name" value="FliMN_C"/>
    <property type="match status" value="1"/>
</dbReference>
<feature type="domain" description="Flagellar motor switch protein FliN-like C-terminal" evidence="7">
    <location>
        <begin position="296"/>
        <end position="366"/>
    </location>
</feature>
<keyword evidence="9" id="KW-0966">Cell projection</keyword>
<keyword evidence="5" id="KW-0283">Flagellar rotation</keyword>
<evidence type="ECO:0000313" key="10">
    <source>
        <dbReference type="Proteomes" id="UP000032809"/>
    </source>
</evidence>
<proteinExistence type="inferred from homology"/>
<dbReference type="GO" id="GO:0016787">
    <property type="term" value="F:hydrolase activity"/>
    <property type="evidence" value="ECO:0007669"/>
    <property type="project" value="InterPro"/>
</dbReference>
<dbReference type="OrthoDB" id="9773459at2"/>
<dbReference type="HOGENOM" id="CLU_033893_0_0_0"/>
<dbReference type="KEGG" id="dtn:DTL3_0106"/>
<dbReference type="PANTHER" id="PTHR43484">
    <property type="match status" value="1"/>
</dbReference>
<evidence type="ECO:0000256" key="4">
    <source>
        <dbReference type="ARBA" id="ARBA00022500"/>
    </source>
</evidence>
<keyword evidence="9" id="KW-0282">Flagellum</keyword>
<dbReference type="CDD" id="cd17907">
    <property type="entry name" value="FliY_FliN-Y"/>
    <property type="match status" value="1"/>
</dbReference>
<keyword evidence="9" id="KW-0969">Cilium</keyword>
<dbReference type="Proteomes" id="UP000032809">
    <property type="component" value="Chromosome I"/>
</dbReference>
<reference evidence="10" key="1">
    <citation type="submission" date="2014-11" db="EMBL/GenBank/DDBJ databases">
        <authorList>
            <person name="Wibberg D."/>
        </authorList>
    </citation>
    <scope>NUCLEOTIDE SEQUENCE [LARGE SCALE GENOMIC DNA]</scope>
    <source>
        <strain evidence="10">L3</strain>
    </source>
</reference>
<dbReference type="PRINTS" id="PR00956">
    <property type="entry name" value="FLGMOTORFLIN"/>
</dbReference>
<dbReference type="Gene3D" id="3.40.1550.10">
    <property type="entry name" value="CheC-like"/>
    <property type="match status" value="1"/>
</dbReference>
<dbReference type="GO" id="GO:0006935">
    <property type="term" value="P:chemotaxis"/>
    <property type="evidence" value="ECO:0007669"/>
    <property type="project" value="UniProtKB-KW"/>
</dbReference>
<dbReference type="RefSeq" id="WP_045087060.1">
    <property type="nucleotide sequence ID" value="NZ_LN824141.1"/>
</dbReference>
<dbReference type="InterPro" id="IPR001543">
    <property type="entry name" value="FliN-like_C"/>
</dbReference>